<dbReference type="GO" id="GO:0005789">
    <property type="term" value="C:endoplasmic reticulum membrane"/>
    <property type="evidence" value="ECO:0007669"/>
    <property type="project" value="UniProtKB-SubCell"/>
</dbReference>
<dbReference type="Gene3D" id="1.10.630.10">
    <property type="entry name" value="Cytochrome P450"/>
    <property type="match status" value="1"/>
</dbReference>
<evidence type="ECO:0000256" key="6">
    <source>
        <dbReference type="ARBA" id="ARBA00022617"/>
    </source>
</evidence>
<evidence type="ECO:0000256" key="10">
    <source>
        <dbReference type="ARBA" id="ARBA00023002"/>
    </source>
</evidence>
<dbReference type="InterPro" id="IPR017972">
    <property type="entry name" value="Cyt_P450_CS"/>
</dbReference>
<evidence type="ECO:0000256" key="5">
    <source>
        <dbReference type="ARBA" id="ARBA00010617"/>
    </source>
</evidence>
<keyword evidence="17" id="KW-1185">Reference proteome</keyword>
<evidence type="ECO:0000256" key="7">
    <source>
        <dbReference type="ARBA" id="ARBA00022723"/>
    </source>
</evidence>
<evidence type="ECO:0000256" key="3">
    <source>
        <dbReference type="ARBA" id="ARBA00004174"/>
    </source>
</evidence>
<keyword evidence="6 14" id="KW-0349">Heme</keyword>
<dbReference type="InterPro" id="IPR050196">
    <property type="entry name" value="Cytochrome_P450_Monoox"/>
</dbReference>
<keyword evidence="7 14" id="KW-0479">Metal-binding</keyword>
<dbReference type="PANTHER" id="PTHR24291:SF189">
    <property type="entry name" value="CYTOCHROME P450 4C3-RELATED"/>
    <property type="match status" value="1"/>
</dbReference>
<evidence type="ECO:0000256" key="13">
    <source>
        <dbReference type="ARBA" id="ARBA00023136"/>
    </source>
</evidence>
<comment type="cofactor">
    <cofactor evidence="1 14">
        <name>heme</name>
        <dbReference type="ChEBI" id="CHEBI:30413"/>
    </cofactor>
</comment>
<evidence type="ECO:0000256" key="15">
    <source>
        <dbReference type="RuleBase" id="RU000461"/>
    </source>
</evidence>
<comment type="subcellular location">
    <subcellularLocation>
        <location evidence="4">Endoplasmic reticulum membrane</location>
        <topology evidence="4">Peripheral membrane protein</topology>
    </subcellularLocation>
    <subcellularLocation>
        <location evidence="3">Microsome membrane</location>
        <topology evidence="3">Peripheral membrane protein</topology>
    </subcellularLocation>
</comment>
<evidence type="ECO:0008006" key="18">
    <source>
        <dbReference type="Google" id="ProtNLM"/>
    </source>
</evidence>
<dbReference type="GO" id="GO:0020037">
    <property type="term" value="F:heme binding"/>
    <property type="evidence" value="ECO:0007669"/>
    <property type="project" value="InterPro"/>
</dbReference>
<dbReference type="PRINTS" id="PR00385">
    <property type="entry name" value="P450"/>
</dbReference>
<sequence>MLKTYFSSQYRQSCNLIQELEHLKCLENIYEYFSQYSFTSFFVSTLGISENEIFGDLRRFGQIESKFQDLLNGLILNPFVSPKIWCKWFPAGKGVDKFINDGIPYVAEIIKSKKKQHKDILSYVENSDEVCLIDLLLTVGNQISNERQIFNELILFATAASENTGFVLASCFILLAIHPDIQEKVYKEILDTIGDSYEDISNLKYTEAVLWETLRIFPPTPFIGRKCHVDIDLGDKVLPAGASCLISTYHIQRDPTNWVEPLKFDPARFLPENQFKIKPYSFLGFSAGSRDCIGKAHAMMQMKTTVANVVRNFKITTNYKSIEELQLESVITMRVVNKSNCYFEPRK</sequence>
<evidence type="ECO:0000256" key="11">
    <source>
        <dbReference type="ARBA" id="ARBA00023004"/>
    </source>
</evidence>
<comment type="function">
    <text evidence="2">May be involved in the metabolism of insect hormones and in the breakdown of synthetic insecticides.</text>
</comment>
<keyword evidence="10 15" id="KW-0560">Oxidoreductase</keyword>
<gene>
    <name evidence="16" type="ORF">CEUTPL_LOCUS6827</name>
</gene>
<dbReference type="PROSITE" id="PS00086">
    <property type="entry name" value="CYTOCHROME_P450"/>
    <property type="match status" value="1"/>
</dbReference>
<evidence type="ECO:0000256" key="12">
    <source>
        <dbReference type="ARBA" id="ARBA00023033"/>
    </source>
</evidence>
<dbReference type="Proteomes" id="UP001152799">
    <property type="component" value="Chromosome 3"/>
</dbReference>
<proteinExistence type="inferred from homology"/>
<evidence type="ECO:0000256" key="2">
    <source>
        <dbReference type="ARBA" id="ARBA00003690"/>
    </source>
</evidence>
<reference evidence="16" key="1">
    <citation type="submission" date="2022-01" db="EMBL/GenBank/DDBJ databases">
        <authorList>
            <person name="King R."/>
        </authorList>
    </citation>
    <scope>NUCLEOTIDE SEQUENCE</scope>
</reference>
<dbReference type="OrthoDB" id="1470350at2759"/>
<dbReference type="Pfam" id="PF00067">
    <property type="entry name" value="p450"/>
    <property type="match status" value="1"/>
</dbReference>
<evidence type="ECO:0000256" key="9">
    <source>
        <dbReference type="ARBA" id="ARBA00022848"/>
    </source>
</evidence>
<evidence type="ECO:0000313" key="16">
    <source>
        <dbReference type="EMBL" id="CAG9766240.1"/>
    </source>
</evidence>
<name>A0A9N9QN52_9CUCU</name>
<evidence type="ECO:0000256" key="14">
    <source>
        <dbReference type="PIRSR" id="PIRSR602401-1"/>
    </source>
</evidence>
<keyword evidence="8" id="KW-0256">Endoplasmic reticulum</keyword>
<evidence type="ECO:0000256" key="1">
    <source>
        <dbReference type="ARBA" id="ARBA00001971"/>
    </source>
</evidence>
<dbReference type="InterPro" id="IPR001128">
    <property type="entry name" value="Cyt_P450"/>
</dbReference>
<dbReference type="EMBL" id="OU892279">
    <property type="protein sequence ID" value="CAG9766240.1"/>
    <property type="molecule type" value="Genomic_DNA"/>
</dbReference>
<evidence type="ECO:0000256" key="4">
    <source>
        <dbReference type="ARBA" id="ARBA00004406"/>
    </source>
</evidence>
<keyword evidence="9" id="KW-0492">Microsome</keyword>
<dbReference type="PANTHER" id="PTHR24291">
    <property type="entry name" value="CYTOCHROME P450 FAMILY 4"/>
    <property type="match status" value="1"/>
</dbReference>
<feature type="binding site" description="axial binding residue" evidence="14">
    <location>
        <position position="292"/>
    </location>
    <ligand>
        <name>heme</name>
        <dbReference type="ChEBI" id="CHEBI:30413"/>
    </ligand>
    <ligandPart>
        <name>Fe</name>
        <dbReference type="ChEBI" id="CHEBI:18248"/>
    </ligandPart>
</feature>
<organism evidence="16 17">
    <name type="scientific">Ceutorhynchus assimilis</name>
    <name type="common">cabbage seed weevil</name>
    <dbReference type="NCBI Taxonomy" id="467358"/>
    <lineage>
        <taxon>Eukaryota</taxon>
        <taxon>Metazoa</taxon>
        <taxon>Ecdysozoa</taxon>
        <taxon>Arthropoda</taxon>
        <taxon>Hexapoda</taxon>
        <taxon>Insecta</taxon>
        <taxon>Pterygota</taxon>
        <taxon>Neoptera</taxon>
        <taxon>Endopterygota</taxon>
        <taxon>Coleoptera</taxon>
        <taxon>Polyphaga</taxon>
        <taxon>Cucujiformia</taxon>
        <taxon>Curculionidae</taxon>
        <taxon>Ceutorhynchinae</taxon>
        <taxon>Ceutorhynchus</taxon>
    </lineage>
</organism>
<keyword evidence="13" id="KW-0472">Membrane</keyword>
<accession>A0A9N9QN52</accession>
<keyword evidence="11 14" id="KW-0408">Iron</keyword>
<comment type="similarity">
    <text evidence="5 15">Belongs to the cytochrome P450 family.</text>
</comment>
<evidence type="ECO:0000313" key="17">
    <source>
        <dbReference type="Proteomes" id="UP001152799"/>
    </source>
</evidence>
<dbReference type="PRINTS" id="PR00463">
    <property type="entry name" value="EP450I"/>
</dbReference>
<protein>
    <recommendedName>
        <fullName evidence="18">Cytochrome P450</fullName>
    </recommendedName>
</protein>
<dbReference type="AlphaFoldDB" id="A0A9N9QN52"/>
<dbReference type="InterPro" id="IPR036396">
    <property type="entry name" value="Cyt_P450_sf"/>
</dbReference>
<dbReference type="SUPFAM" id="SSF48264">
    <property type="entry name" value="Cytochrome P450"/>
    <property type="match status" value="1"/>
</dbReference>
<evidence type="ECO:0000256" key="8">
    <source>
        <dbReference type="ARBA" id="ARBA00022824"/>
    </source>
</evidence>
<dbReference type="GO" id="GO:0005506">
    <property type="term" value="F:iron ion binding"/>
    <property type="evidence" value="ECO:0007669"/>
    <property type="project" value="InterPro"/>
</dbReference>
<dbReference type="InterPro" id="IPR002401">
    <property type="entry name" value="Cyt_P450_E_grp-I"/>
</dbReference>
<keyword evidence="12 15" id="KW-0503">Monooxygenase</keyword>
<dbReference type="GO" id="GO:0016705">
    <property type="term" value="F:oxidoreductase activity, acting on paired donors, with incorporation or reduction of molecular oxygen"/>
    <property type="evidence" value="ECO:0007669"/>
    <property type="project" value="InterPro"/>
</dbReference>
<dbReference type="GO" id="GO:0004497">
    <property type="term" value="F:monooxygenase activity"/>
    <property type="evidence" value="ECO:0007669"/>
    <property type="project" value="UniProtKB-KW"/>
</dbReference>